<evidence type="ECO:0000313" key="2">
    <source>
        <dbReference type="EMBL" id="KAA1417676.1"/>
    </source>
</evidence>
<accession>A0A5B1LB64</accession>
<feature type="transmembrane region" description="Helical" evidence="1">
    <location>
        <begin position="17"/>
        <end position="34"/>
    </location>
</feature>
<sequence length="166" mass="17727">MTREHGARGFSRLQDPLVWGTTVGAAGGTAFVLANRGALRDPWPTLAFFVWAGALAIYVWFVFVARRTFDNTGSPAPHAAARYLGSVVGMLILIRIGTAVLDHVGATELRPALIVVAVGLHFFPFASAFHTPLFNVLGTVMVCIGAGGARARRDHGRERGELSRSG</sequence>
<comment type="caution">
    <text evidence="2">The sequence shown here is derived from an EMBL/GenBank/DDBJ whole genome shotgun (WGS) entry which is preliminary data.</text>
</comment>
<dbReference type="Proteomes" id="UP000325003">
    <property type="component" value="Unassembled WGS sequence"/>
</dbReference>
<reference evidence="2 3" key="2">
    <citation type="submission" date="2019-09" db="EMBL/GenBank/DDBJ databases">
        <authorList>
            <person name="Jin C."/>
        </authorList>
    </citation>
    <scope>NUCLEOTIDE SEQUENCE [LARGE SCALE GENOMIC DNA]</scope>
    <source>
        <strain evidence="2 3">BN130099</strain>
    </source>
</reference>
<keyword evidence="1" id="KW-1133">Transmembrane helix</keyword>
<name>A0A5B1LB64_9ACTN</name>
<dbReference type="AlphaFoldDB" id="A0A5B1LB64"/>
<proteinExistence type="predicted"/>
<feature type="transmembrane region" description="Helical" evidence="1">
    <location>
        <begin position="132"/>
        <end position="149"/>
    </location>
</feature>
<organism evidence="2 3">
    <name type="scientific">Nocardioides humilatus</name>
    <dbReference type="NCBI Taxonomy" id="2607660"/>
    <lineage>
        <taxon>Bacteria</taxon>
        <taxon>Bacillati</taxon>
        <taxon>Actinomycetota</taxon>
        <taxon>Actinomycetes</taxon>
        <taxon>Propionibacteriales</taxon>
        <taxon>Nocardioidaceae</taxon>
        <taxon>Nocardioides</taxon>
    </lineage>
</organism>
<evidence type="ECO:0000256" key="1">
    <source>
        <dbReference type="SAM" id="Phobius"/>
    </source>
</evidence>
<gene>
    <name evidence="2" type="ORF">F0U44_15375</name>
</gene>
<reference evidence="2 3" key="1">
    <citation type="submission" date="2019-09" db="EMBL/GenBank/DDBJ databases">
        <title>Nocardioides panacisoli sp. nov., isolated from the soil of a ginseng field.</title>
        <authorList>
            <person name="Cho C."/>
        </authorList>
    </citation>
    <scope>NUCLEOTIDE SEQUENCE [LARGE SCALE GENOMIC DNA]</scope>
    <source>
        <strain evidence="2 3">BN130099</strain>
    </source>
</reference>
<feature type="transmembrane region" description="Helical" evidence="1">
    <location>
        <begin position="83"/>
        <end position="101"/>
    </location>
</feature>
<feature type="transmembrane region" description="Helical" evidence="1">
    <location>
        <begin position="46"/>
        <end position="63"/>
    </location>
</feature>
<dbReference type="EMBL" id="VUJV01000005">
    <property type="protein sequence ID" value="KAA1417676.1"/>
    <property type="molecule type" value="Genomic_DNA"/>
</dbReference>
<dbReference type="RefSeq" id="WP_149729246.1">
    <property type="nucleotide sequence ID" value="NZ_VUJV01000005.1"/>
</dbReference>
<evidence type="ECO:0000313" key="3">
    <source>
        <dbReference type="Proteomes" id="UP000325003"/>
    </source>
</evidence>
<keyword evidence="1" id="KW-0812">Transmembrane</keyword>
<keyword evidence="1" id="KW-0472">Membrane</keyword>
<keyword evidence="3" id="KW-1185">Reference proteome</keyword>
<protein>
    <submittedName>
        <fullName evidence="2">Uncharacterized protein</fullName>
    </submittedName>
</protein>